<dbReference type="Proteomes" id="UP000824469">
    <property type="component" value="Unassembled WGS sequence"/>
</dbReference>
<reference evidence="3 4" key="1">
    <citation type="journal article" date="2021" name="Nat. Plants">
        <title>The Taxus genome provides insights into paclitaxel biosynthesis.</title>
        <authorList>
            <person name="Xiong X."/>
            <person name="Gou J."/>
            <person name="Liao Q."/>
            <person name="Li Y."/>
            <person name="Zhou Q."/>
            <person name="Bi G."/>
            <person name="Li C."/>
            <person name="Du R."/>
            <person name="Wang X."/>
            <person name="Sun T."/>
            <person name="Guo L."/>
            <person name="Liang H."/>
            <person name="Lu P."/>
            <person name="Wu Y."/>
            <person name="Zhang Z."/>
            <person name="Ro D.K."/>
            <person name="Shang Y."/>
            <person name="Huang S."/>
            <person name="Yan J."/>
        </authorList>
    </citation>
    <scope>NUCLEOTIDE SEQUENCE [LARGE SCALE GENOMIC DNA]</scope>
    <source>
        <strain evidence="3">Ta-2019</strain>
    </source>
</reference>
<feature type="compositionally biased region" description="Basic and acidic residues" evidence="1">
    <location>
        <begin position="1"/>
        <end position="19"/>
    </location>
</feature>
<evidence type="ECO:0000256" key="2">
    <source>
        <dbReference type="SAM" id="Phobius"/>
    </source>
</evidence>
<keyword evidence="2" id="KW-0812">Transmembrane</keyword>
<sequence>KMEQEKLEKQARQGHKAEGQKQSTTEGPPESQSSESVSRDKTKNYAIVAGVVAVAAGIWWYTSSKPKEKEHA</sequence>
<proteinExistence type="predicted"/>
<keyword evidence="2" id="KW-0472">Membrane</keyword>
<feature type="non-terminal residue" evidence="3">
    <location>
        <position position="1"/>
    </location>
</feature>
<evidence type="ECO:0000256" key="1">
    <source>
        <dbReference type="SAM" id="MobiDB-lite"/>
    </source>
</evidence>
<evidence type="ECO:0000313" key="4">
    <source>
        <dbReference type="Proteomes" id="UP000824469"/>
    </source>
</evidence>
<feature type="region of interest" description="Disordered" evidence="1">
    <location>
        <begin position="1"/>
        <end position="42"/>
    </location>
</feature>
<dbReference type="OMA" id="WWYTSSK"/>
<dbReference type="EMBL" id="JAHRHJ020000004">
    <property type="protein sequence ID" value="KAH9319200.1"/>
    <property type="molecule type" value="Genomic_DNA"/>
</dbReference>
<organism evidence="3 4">
    <name type="scientific">Taxus chinensis</name>
    <name type="common">Chinese yew</name>
    <name type="synonym">Taxus wallichiana var. chinensis</name>
    <dbReference type="NCBI Taxonomy" id="29808"/>
    <lineage>
        <taxon>Eukaryota</taxon>
        <taxon>Viridiplantae</taxon>
        <taxon>Streptophyta</taxon>
        <taxon>Embryophyta</taxon>
        <taxon>Tracheophyta</taxon>
        <taxon>Spermatophyta</taxon>
        <taxon>Pinopsida</taxon>
        <taxon>Pinidae</taxon>
        <taxon>Conifers II</taxon>
        <taxon>Cupressales</taxon>
        <taxon>Taxaceae</taxon>
        <taxon>Taxus</taxon>
    </lineage>
</organism>
<dbReference type="AlphaFoldDB" id="A0AA38GCN8"/>
<dbReference type="PANTHER" id="PTHR33878">
    <property type="entry name" value="OS08G0559000 PROTEIN"/>
    <property type="match status" value="1"/>
</dbReference>
<gene>
    <name evidence="3" type="ORF">KI387_020969</name>
</gene>
<comment type="caution">
    <text evidence="3">The sequence shown here is derived from an EMBL/GenBank/DDBJ whole genome shotgun (WGS) entry which is preliminary data.</text>
</comment>
<accession>A0AA38GCN8</accession>
<feature type="transmembrane region" description="Helical" evidence="2">
    <location>
        <begin position="45"/>
        <end position="62"/>
    </location>
</feature>
<keyword evidence="2" id="KW-1133">Transmembrane helix</keyword>
<protein>
    <submittedName>
        <fullName evidence="3">Uncharacterized protein</fullName>
    </submittedName>
</protein>
<feature type="compositionally biased region" description="Polar residues" evidence="1">
    <location>
        <begin position="20"/>
        <end position="36"/>
    </location>
</feature>
<evidence type="ECO:0000313" key="3">
    <source>
        <dbReference type="EMBL" id="KAH9319200.1"/>
    </source>
</evidence>
<dbReference type="InterPro" id="IPR045284">
    <property type="entry name" value="At2g27730-like"/>
</dbReference>
<dbReference type="PANTHER" id="PTHR33878:SF1">
    <property type="entry name" value="OS08G0559000 PROTEIN"/>
    <property type="match status" value="1"/>
</dbReference>
<name>A0AA38GCN8_TAXCH</name>
<keyword evidence="4" id="KW-1185">Reference proteome</keyword>